<dbReference type="InterPro" id="IPR048667">
    <property type="entry name" value="Imm5-like"/>
</dbReference>
<name>A0ABT1WLJ1_9LACT</name>
<keyword evidence="3" id="KW-1185">Reference proteome</keyword>
<gene>
    <name evidence="2" type="ORF">NPA36_02370</name>
</gene>
<reference evidence="2" key="1">
    <citation type="submission" date="2022-07" db="EMBL/GenBank/DDBJ databases">
        <authorList>
            <person name="Jung M.-Y."/>
            <person name="Lee M."/>
        </authorList>
    </citation>
    <scope>NUCLEOTIDE SEQUENCE</scope>
    <source>
        <strain evidence="2">S8</strain>
    </source>
</reference>
<dbReference type="RefSeq" id="WP_256944504.1">
    <property type="nucleotide sequence ID" value="NZ_JANHNZ010000002.1"/>
</dbReference>
<dbReference type="Proteomes" id="UP001059480">
    <property type="component" value="Unassembled WGS sequence"/>
</dbReference>
<reference evidence="2" key="2">
    <citation type="journal article" date="2023" name="Curr. Microbiol.">
        <title>Granulicatella seriolae sp. nov., a Novel Facultative Anaerobe Isolated from Yellowtail Marine Fish.</title>
        <authorList>
            <person name="Lee M."/>
            <person name="Choi Y.J."/>
            <person name="Farooq A."/>
            <person name="Jeong J.B."/>
            <person name="Jung M.Y."/>
        </authorList>
    </citation>
    <scope>NUCLEOTIDE SEQUENCE</scope>
    <source>
        <strain evidence="2">S8</strain>
    </source>
</reference>
<dbReference type="EMBL" id="JANHNZ010000002">
    <property type="protein sequence ID" value="MCQ9209386.1"/>
    <property type="molecule type" value="Genomic_DNA"/>
</dbReference>
<dbReference type="Pfam" id="PF21805">
    <property type="entry name" value="Imm5_like"/>
    <property type="match status" value="1"/>
</dbReference>
<proteinExistence type="predicted"/>
<accession>A0ABT1WLJ1</accession>
<evidence type="ECO:0000313" key="3">
    <source>
        <dbReference type="Proteomes" id="UP001059480"/>
    </source>
</evidence>
<comment type="caution">
    <text evidence="2">The sequence shown here is derived from an EMBL/GenBank/DDBJ whole genome shotgun (WGS) entry which is preliminary data.</text>
</comment>
<protein>
    <recommendedName>
        <fullName evidence="1">Imm-5-like domain-containing protein</fullName>
    </recommendedName>
</protein>
<organism evidence="2 3">
    <name type="scientific">Granulicatella seriolae</name>
    <dbReference type="NCBI Taxonomy" id="2967226"/>
    <lineage>
        <taxon>Bacteria</taxon>
        <taxon>Bacillati</taxon>
        <taxon>Bacillota</taxon>
        <taxon>Bacilli</taxon>
        <taxon>Lactobacillales</taxon>
        <taxon>Carnobacteriaceae</taxon>
        <taxon>Granulicatella</taxon>
    </lineage>
</organism>
<feature type="domain" description="Imm-5-like" evidence="1">
    <location>
        <begin position="21"/>
        <end position="147"/>
    </location>
</feature>
<sequence length="174" mass="19539">MGKKNAGNRDPRLVRIQRGGTLNDKIHQSLALWAAKCAERVLFLFEDQCHDDLRPAEAIEAARAWARGDITMMQAREFAYAAHAAARETKSAAREAARAAGHAVATAHMADHELGAAFYALRAIKAANPDDPEKMTEEREWQREVLTSDIRELVLDDMCRRAKKFQNIFSDDSF</sequence>
<evidence type="ECO:0000259" key="1">
    <source>
        <dbReference type="Pfam" id="PF21805"/>
    </source>
</evidence>
<reference evidence="2" key="3">
    <citation type="journal article" date="2023" name="Microbiol. Resour. Announc.">
        <title>Draft Genome Sequence of Granulicatella sp. Strain S8, Isolated from a Marine Fish, Seriola quinqueradiata.</title>
        <authorList>
            <person name="Lee M."/>
            <person name="Farooq A."/>
            <person name="Jeong J.B."/>
            <person name="Jung M.Y."/>
        </authorList>
    </citation>
    <scope>NUCLEOTIDE SEQUENCE</scope>
    <source>
        <strain evidence="2">S8</strain>
    </source>
</reference>
<evidence type="ECO:0000313" key="2">
    <source>
        <dbReference type="EMBL" id="MCQ9209386.1"/>
    </source>
</evidence>